<name>A0A093GHK7_DRYPU</name>
<dbReference type="InterPro" id="IPR028851">
    <property type="entry name" value="Pphln1"/>
</dbReference>
<accession>A0A093GHK7</accession>
<feature type="domain" description="Periphilin-1 C-terminal" evidence="2">
    <location>
        <begin position="255"/>
        <end position="331"/>
    </location>
</feature>
<organism evidence="3 4">
    <name type="scientific">Dryobates pubescens</name>
    <name type="common">Downy woodpecker</name>
    <name type="synonym">Picoides pubescens</name>
    <dbReference type="NCBI Taxonomy" id="118200"/>
    <lineage>
        <taxon>Eukaryota</taxon>
        <taxon>Metazoa</taxon>
        <taxon>Chordata</taxon>
        <taxon>Craniata</taxon>
        <taxon>Vertebrata</taxon>
        <taxon>Euteleostomi</taxon>
        <taxon>Archelosauria</taxon>
        <taxon>Archosauria</taxon>
        <taxon>Dinosauria</taxon>
        <taxon>Saurischia</taxon>
        <taxon>Theropoda</taxon>
        <taxon>Coelurosauria</taxon>
        <taxon>Aves</taxon>
        <taxon>Neognathae</taxon>
        <taxon>Neoaves</taxon>
        <taxon>Telluraves</taxon>
        <taxon>Coraciimorphae</taxon>
        <taxon>Piciformes</taxon>
        <taxon>Picidae</taxon>
        <taxon>Dryobates</taxon>
    </lineage>
</organism>
<dbReference type="GO" id="GO:0097355">
    <property type="term" value="P:protein localization to heterochromatin"/>
    <property type="evidence" value="ECO:0007669"/>
    <property type="project" value="TreeGrafter"/>
</dbReference>
<gene>
    <name evidence="3" type="ORF">N307_14277</name>
</gene>
<dbReference type="AlphaFoldDB" id="A0A093GHK7"/>
<sequence length="331" mass="38130">VAYRRDEMWSEGRYDYERVPRERLPPRVHPDDDYHRVVNVVPKKPPLFERPVDGNYSRYDDYNYSEYRDYEGGRSFAHDRRSGPPHRGVRKDESGYRWPRDDHSLSRHPEYRESPVGRRDSPHSRSGSSVSSRSYSPERSKAYSFHQSQHSRSMSSLHKRNTSSQQGKERPSVSSLKTSRDASPSGSTAVLSSKVLDKSNRLSEKELAEAASKWAAEKAEKADEGSLPQITEYDAGSSAPLYIEQVEETETNITDNTELYEDSQLLGRSKAIATKTKEIEQVYRQDCETFGMVVKMLIDKDPSLENSLQFALRQNLHEIGERCIEELKRFI</sequence>
<dbReference type="GO" id="GO:0005654">
    <property type="term" value="C:nucleoplasm"/>
    <property type="evidence" value="ECO:0007669"/>
    <property type="project" value="TreeGrafter"/>
</dbReference>
<dbReference type="InterPro" id="IPR057603">
    <property type="entry name" value="Periphilin-1_C"/>
</dbReference>
<evidence type="ECO:0000313" key="3">
    <source>
        <dbReference type="EMBL" id="KFV66432.1"/>
    </source>
</evidence>
<dbReference type="EMBL" id="KL215745">
    <property type="protein sequence ID" value="KFV66432.1"/>
    <property type="molecule type" value="Genomic_DNA"/>
</dbReference>
<protein>
    <submittedName>
        <fullName evidence="3">Periphilin-1</fullName>
    </submittedName>
</protein>
<evidence type="ECO:0000259" key="2">
    <source>
        <dbReference type="Pfam" id="PF25234"/>
    </source>
</evidence>
<proteinExistence type="predicted"/>
<feature type="compositionally biased region" description="Basic and acidic residues" evidence="1">
    <location>
        <begin position="90"/>
        <end position="123"/>
    </location>
</feature>
<evidence type="ECO:0000256" key="1">
    <source>
        <dbReference type="SAM" id="MobiDB-lite"/>
    </source>
</evidence>
<dbReference type="GO" id="GO:0045814">
    <property type="term" value="P:negative regulation of gene expression, epigenetic"/>
    <property type="evidence" value="ECO:0007669"/>
    <property type="project" value="TreeGrafter"/>
</dbReference>
<dbReference type="PANTHER" id="PTHR15836">
    <property type="entry name" value="PERIPHILIN 1"/>
    <property type="match status" value="1"/>
</dbReference>
<feature type="compositionally biased region" description="Low complexity" evidence="1">
    <location>
        <begin position="124"/>
        <end position="135"/>
    </location>
</feature>
<keyword evidence="4" id="KW-1185">Reference proteome</keyword>
<dbReference type="GO" id="GO:0045892">
    <property type="term" value="P:negative regulation of DNA-templated transcription"/>
    <property type="evidence" value="ECO:0007669"/>
    <property type="project" value="InterPro"/>
</dbReference>
<dbReference type="Pfam" id="PF25234">
    <property type="entry name" value="Periphilin_C"/>
    <property type="match status" value="1"/>
</dbReference>
<dbReference type="CDD" id="cd22896">
    <property type="entry name" value="periphilin-like"/>
    <property type="match status" value="1"/>
</dbReference>
<dbReference type="Proteomes" id="UP000053875">
    <property type="component" value="Unassembled WGS sequence"/>
</dbReference>
<feature type="compositionally biased region" description="Basic and acidic residues" evidence="1">
    <location>
        <begin position="69"/>
        <end position="82"/>
    </location>
</feature>
<feature type="compositionally biased region" description="Polar residues" evidence="1">
    <location>
        <begin position="145"/>
        <end position="191"/>
    </location>
</feature>
<evidence type="ECO:0000313" key="4">
    <source>
        <dbReference type="Proteomes" id="UP000053875"/>
    </source>
</evidence>
<feature type="region of interest" description="Disordered" evidence="1">
    <location>
        <begin position="69"/>
        <end position="193"/>
    </location>
</feature>
<dbReference type="STRING" id="118200.A0A093GHK7"/>
<dbReference type="PANTHER" id="PTHR15836:SF4">
    <property type="entry name" value="PERIPHILIN-1"/>
    <property type="match status" value="1"/>
</dbReference>
<reference evidence="3 4" key="1">
    <citation type="submission" date="2014-04" db="EMBL/GenBank/DDBJ databases">
        <title>Genome evolution of avian class.</title>
        <authorList>
            <person name="Zhang G."/>
            <person name="Li C."/>
        </authorList>
    </citation>
    <scope>NUCLEOTIDE SEQUENCE [LARGE SCALE GENOMIC DNA]</scope>
    <source>
        <strain evidence="3">BGI_N307</strain>
    </source>
</reference>
<feature type="non-terminal residue" evidence="3">
    <location>
        <position position="1"/>
    </location>
</feature>
<feature type="non-terminal residue" evidence="3">
    <location>
        <position position="331"/>
    </location>
</feature>